<dbReference type="AlphaFoldDB" id="A0A4Y7TH94"/>
<dbReference type="Pfam" id="PF24883">
    <property type="entry name" value="NPHP3_N"/>
    <property type="match status" value="1"/>
</dbReference>
<dbReference type="SUPFAM" id="SSF52540">
    <property type="entry name" value="P-loop containing nucleoside triphosphate hydrolases"/>
    <property type="match status" value="1"/>
</dbReference>
<organism evidence="3 4">
    <name type="scientific">Coprinellus micaceus</name>
    <name type="common">Glistening ink-cap mushroom</name>
    <name type="synonym">Coprinus micaceus</name>
    <dbReference type="NCBI Taxonomy" id="71717"/>
    <lineage>
        <taxon>Eukaryota</taxon>
        <taxon>Fungi</taxon>
        <taxon>Dikarya</taxon>
        <taxon>Basidiomycota</taxon>
        <taxon>Agaricomycotina</taxon>
        <taxon>Agaricomycetes</taxon>
        <taxon>Agaricomycetidae</taxon>
        <taxon>Agaricales</taxon>
        <taxon>Agaricineae</taxon>
        <taxon>Psathyrellaceae</taxon>
        <taxon>Coprinellus</taxon>
    </lineage>
</organism>
<dbReference type="OrthoDB" id="2940508at2759"/>
<dbReference type="PANTHER" id="PTHR10039">
    <property type="entry name" value="AMELOGENIN"/>
    <property type="match status" value="1"/>
</dbReference>
<proteinExistence type="predicted"/>
<accession>A0A4Y7TH94</accession>
<dbReference type="PANTHER" id="PTHR10039:SF14">
    <property type="entry name" value="NACHT DOMAIN-CONTAINING PROTEIN"/>
    <property type="match status" value="1"/>
</dbReference>
<dbReference type="Gene3D" id="3.40.50.300">
    <property type="entry name" value="P-loop containing nucleotide triphosphate hydrolases"/>
    <property type="match status" value="1"/>
</dbReference>
<dbReference type="InterPro" id="IPR056884">
    <property type="entry name" value="NPHP3-like_N"/>
</dbReference>
<dbReference type="Proteomes" id="UP000298030">
    <property type="component" value="Unassembled WGS sequence"/>
</dbReference>
<name>A0A4Y7TH94_COPMI</name>
<gene>
    <name evidence="3" type="ORF">FA13DRAFT_1789800</name>
</gene>
<reference evidence="3 4" key="1">
    <citation type="journal article" date="2019" name="Nat. Ecol. Evol.">
        <title>Megaphylogeny resolves global patterns of mushroom evolution.</title>
        <authorList>
            <person name="Varga T."/>
            <person name="Krizsan K."/>
            <person name="Foldi C."/>
            <person name="Dima B."/>
            <person name="Sanchez-Garcia M."/>
            <person name="Sanchez-Ramirez S."/>
            <person name="Szollosi G.J."/>
            <person name="Szarkandi J.G."/>
            <person name="Papp V."/>
            <person name="Albert L."/>
            <person name="Andreopoulos W."/>
            <person name="Angelini C."/>
            <person name="Antonin V."/>
            <person name="Barry K.W."/>
            <person name="Bougher N.L."/>
            <person name="Buchanan P."/>
            <person name="Buyck B."/>
            <person name="Bense V."/>
            <person name="Catcheside P."/>
            <person name="Chovatia M."/>
            <person name="Cooper J."/>
            <person name="Damon W."/>
            <person name="Desjardin D."/>
            <person name="Finy P."/>
            <person name="Geml J."/>
            <person name="Haridas S."/>
            <person name="Hughes K."/>
            <person name="Justo A."/>
            <person name="Karasinski D."/>
            <person name="Kautmanova I."/>
            <person name="Kiss B."/>
            <person name="Kocsube S."/>
            <person name="Kotiranta H."/>
            <person name="LaButti K.M."/>
            <person name="Lechner B.E."/>
            <person name="Liimatainen K."/>
            <person name="Lipzen A."/>
            <person name="Lukacs Z."/>
            <person name="Mihaltcheva S."/>
            <person name="Morgado L.N."/>
            <person name="Niskanen T."/>
            <person name="Noordeloos M.E."/>
            <person name="Ohm R.A."/>
            <person name="Ortiz-Santana B."/>
            <person name="Ovrebo C."/>
            <person name="Racz N."/>
            <person name="Riley R."/>
            <person name="Savchenko A."/>
            <person name="Shiryaev A."/>
            <person name="Soop K."/>
            <person name="Spirin V."/>
            <person name="Szebenyi C."/>
            <person name="Tomsovsky M."/>
            <person name="Tulloss R.E."/>
            <person name="Uehling J."/>
            <person name="Grigoriev I.V."/>
            <person name="Vagvolgyi C."/>
            <person name="Papp T."/>
            <person name="Martin F.M."/>
            <person name="Miettinen O."/>
            <person name="Hibbett D.S."/>
            <person name="Nagy L.G."/>
        </authorList>
    </citation>
    <scope>NUCLEOTIDE SEQUENCE [LARGE SCALE GENOMIC DNA]</scope>
    <source>
        <strain evidence="3 4">FP101781</strain>
    </source>
</reference>
<sequence length="660" mass="75099">MSRPATRPRSLYPEDLAPLRLENLTARRPLSHAYSWFENAHHFSIENVLIHPDQGAGPKRLSRTPLEYLMDNTADGAMHNSAERSDAPKCHIETRVAVQQDILSWMSHGDRDTQPTQLMLLTGPAGSGKTAIAGSIAEECERLGMLAAGFFFSSHGAQGAESGYNTRRTKRCFVSTLAYQIVQHKWMAEGVGRRVLNEIVRDPKIFKKRLEDQLEALILRPLREAHPEESERWPRAIVVDGLDECDVEEYLDREPISGVQRSKEDDHLEILSLLLRAAQDPAFPFRILIASRPERVIRTFFATAPAYNLTSRLILDQRYDPDADIALYLKAKFAELSRMYNLWDWPSEAIIKILVARASGQFVYAVTAIRFIQGRTSRTGRRASVDPPCRLDCVLNSRPADDGESPFAPLDALYTCIIRTSPNPIMSVKWIRLIDSKLRGHPAVFVKQLLESAPEEAEALLGTPMASLIHSPQSTPDKTTGDTDLSPYHFYHKSLADFLDNPERCKGLYVSPEEVEQFYRELYLRVLKDKKAPVALREPEHRVFLDRFFNWLDTPKVFTPNEITSPESDLLRCDVVWCVQTSYEAARAAEEPEKRRFTMILFDGVHAYCNWYKCNAVCRHWRKDIFKAARAQGWKLPRAVGQASSSDEDDAAQYPWNISL</sequence>
<keyword evidence="1" id="KW-0677">Repeat</keyword>
<dbReference type="STRING" id="71717.A0A4Y7TH94"/>
<evidence type="ECO:0000259" key="2">
    <source>
        <dbReference type="Pfam" id="PF24883"/>
    </source>
</evidence>
<feature type="domain" description="Nephrocystin 3-like N-terminal" evidence="2">
    <location>
        <begin position="101"/>
        <end position="292"/>
    </location>
</feature>
<evidence type="ECO:0000313" key="3">
    <source>
        <dbReference type="EMBL" id="TEB33334.1"/>
    </source>
</evidence>
<protein>
    <recommendedName>
        <fullName evidence="2">Nephrocystin 3-like N-terminal domain-containing protein</fullName>
    </recommendedName>
</protein>
<evidence type="ECO:0000313" key="4">
    <source>
        <dbReference type="Proteomes" id="UP000298030"/>
    </source>
</evidence>
<evidence type="ECO:0000256" key="1">
    <source>
        <dbReference type="ARBA" id="ARBA00022737"/>
    </source>
</evidence>
<dbReference type="EMBL" id="QPFP01000012">
    <property type="protein sequence ID" value="TEB33334.1"/>
    <property type="molecule type" value="Genomic_DNA"/>
</dbReference>
<keyword evidence="4" id="KW-1185">Reference proteome</keyword>
<comment type="caution">
    <text evidence="3">The sequence shown here is derived from an EMBL/GenBank/DDBJ whole genome shotgun (WGS) entry which is preliminary data.</text>
</comment>
<dbReference type="InterPro" id="IPR027417">
    <property type="entry name" value="P-loop_NTPase"/>
</dbReference>